<dbReference type="RefSeq" id="WP_021842227.1">
    <property type="nucleotide sequence ID" value="NZ_CACRUX010000033.1"/>
</dbReference>
<evidence type="ECO:0008006" key="2">
    <source>
        <dbReference type="Google" id="ProtNLM"/>
    </source>
</evidence>
<sequence length="306" mass="33765">MAINTLEMAKLFQQSLDKQMLVGATSGWMEANASQVKYNGGDTVRMPKITTSGLATYSRDEGFNQGSVTLSYDDYKLTQDRGRTFHLDAMDIDESNFVASAGNVMGEFQRLQVIPEVDAYRYSRIAALAKTAKHETAGFTPTAANILAKLDEEITNIQDIVGEDVPLVISMSTPIRNILNSADKIERYMSVTDFKAGEINTKVRAYNDIPILGVPSARMKTAYVFADGKTSGQEQGGFKADEAAKGINWIIMAKNAPLAISKTDKVRIFTPDINQKADAWKLDYRKFHDLWIPTNKLAGVWVNTGA</sequence>
<gene>
    <name evidence="1" type="ORF">VRLFYP33_00799</name>
</gene>
<reference evidence="1" key="1">
    <citation type="submission" date="2019-11" db="EMBL/GenBank/DDBJ databases">
        <authorList>
            <person name="Feng L."/>
        </authorList>
    </citation>
    <scope>NUCLEOTIDE SEQUENCE</scope>
    <source>
        <strain evidence="1">VrattiLFYP33</strain>
    </source>
</reference>
<evidence type="ECO:0000313" key="1">
    <source>
        <dbReference type="EMBL" id="VYT92585.1"/>
    </source>
</evidence>
<accession>A0A6N3AJ57</accession>
<dbReference type="AlphaFoldDB" id="A0A6N3AJ57"/>
<name>A0A6N3AJ57_9FIRM</name>
<protein>
    <recommendedName>
        <fullName evidence="2">Lj928 prophage protein</fullName>
    </recommendedName>
</protein>
<organism evidence="1">
    <name type="scientific">Veillonella ratti</name>
    <dbReference type="NCBI Taxonomy" id="103892"/>
    <lineage>
        <taxon>Bacteria</taxon>
        <taxon>Bacillati</taxon>
        <taxon>Bacillota</taxon>
        <taxon>Negativicutes</taxon>
        <taxon>Veillonellales</taxon>
        <taxon>Veillonellaceae</taxon>
        <taxon>Veillonella</taxon>
    </lineage>
</organism>
<dbReference type="EMBL" id="CACRUX010000033">
    <property type="protein sequence ID" value="VYT92585.1"/>
    <property type="molecule type" value="Genomic_DNA"/>
</dbReference>
<proteinExistence type="predicted"/>